<sequence length="249" mass="27781">MHLRYQLDGVSLGFGLVVRVRLEKGVTGVCMSGVTVSCNSRLIPKAEEKFPKDIDLIVACCVECKDKTKDNMMNKDADLKASAASTKSDSKRKLLENPLVVDGRAYVLVKDFQKHQVAFILPVVLIPATAHLVPLERQKSKASGRCSFITNGKSMGQSSNSSRNVDVTLDLDNIVDDLLVEASNLQEKKGSVVPLQHDAKLTYFTKPSPQSTMKLMDDFNSWLDTIIWNKIDEWKRTFIIESPFHLPEV</sequence>
<dbReference type="AlphaFoldDB" id="A0AAP0ELH5"/>
<organism evidence="1 2">
    <name type="scientific">Stephania japonica</name>
    <dbReference type="NCBI Taxonomy" id="461633"/>
    <lineage>
        <taxon>Eukaryota</taxon>
        <taxon>Viridiplantae</taxon>
        <taxon>Streptophyta</taxon>
        <taxon>Embryophyta</taxon>
        <taxon>Tracheophyta</taxon>
        <taxon>Spermatophyta</taxon>
        <taxon>Magnoliopsida</taxon>
        <taxon>Ranunculales</taxon>
        <taxon>Menispermaceae</taxon>
        <taxon>Menispermoideae</taxon>
        <taxon>Cissampelideae</taxon>
        <taxon>Stephania</taxon>
    </lineage>
</organism>
<protein>
    <submittedName>
        <fullName evidence="1">Uncharacterized protein</fullName>
    </submittedName>
</protein>
<keyword evidence="2" id="KW-1185">Reference proteome</keyword>
<proteinExistence type="predicted"/>
<name>A0AAP0ELH5_9MAGN</name>
<evidence type="ECO:0000313" key="2">
    <source>
        <dbReference type="Proteomes" id="UP001417504"/>
    </source>
</evidence>
<accession>A0AAP0ELH5</accession>
<dbReference type="EMBL" id="JBBNAE010000010">
    <property type="protein sequence ID" value="KAK9090939.1"/>
    <property type="molecule type" value="Genomic_DNA"/>
</dbReference>
<reference evidence="1 2" key="1">
    <citation type="submission" date="2024-01" db="EMBL/GenBank/DDBJ databases">
        <title>Genome assemblies of Stephania.</title>
        <authorList>
            <person name="Yang L."/>
        </authorList>
    </citation>
    <scope>NUCLEOTIDE SEQUENCE [LARGE SCALE GENOMIC DNA]</scope>
    <source>
        <strain evidence="1">QJT</strain>
        <tissue evidence="1">Leaf</tissue>
    </source>
</reference>
<evidence type="ECO:0000313" key="1">
    <source>
        <dbReference type="EMBL" id="KAK9090939.1"/>
    </source>
</evidence>
<gene>
    <name evidence="1" type="ORF">Sjap_024116</name>
</gene>
<dbReference type="Proteomes" id="UP001417504">
    <property type="component" value="Unassembled WGS sequence"/>
</dbReference>
<comment type="caution">
    <text evidence="1">The sequence shown here is derived from an EMBL/GenBank/DDBJ whole genome shotgun (WGS) entry which is preliminary data.</text>
</comment>